<reference evidence="16 17" key="1">
    <citation type="journal article" date="2022" name="Hortic Res">
        <title>The genome of Dioscorea zingiberensis sheds light on the biosynthesis, origin and evolution of the medicinally important diosgenin saponins.</title>
        <authorList>
            <person name="Li Y."/>
            <person name="Tan C."/>
            <person name="Li Z."/>
            <person name="Guo J."/>
            <person name="Li S."/>
            <person name="Chen X."/>
            <person name="Wang C."/>
            <person name="Dai X."/>
            <person name="Yang H."/>
            <person name="Song W."/>
            <person name="Hou L."/>
            <person name="Xu J."/>
            <person name="Tong Z."/>
            <person name="Xu A."/>
            <person name="Yuan X."/>
            <person name="Wang W."/>
            <person name="Yang Q."/>
            <person name="Chen L."/>
            <person name="Sun Z."/>
            <person name="Wang K."/>
            <person name="Pan B."/>
            <person name="Chen J."/>
            <person name="Bao Y."/>
            <person name="Liu F."/>
            <person name="Qi X."/>
            <person name="Gang D.R."/>
            <person name="Wen J."/>
            <person name="Li J."/>
        </authorList>
    </citation>
    <scope>NUCLEOTIDE SEQUENCE [LARGE SCALE GENOMIC DNA]</scope>
    <source>
        <strain evidence="16">Dzin_1.0</strain>
    </source>
</reference>
<feature type="binding site" evidence="13">
    <location>
        <position position="767"/>
    </location>
    <ligand>
        <name>Mg(2+)</name>
        <dbReference type="ChEBI" id="CHEBI:18420"/>
        <label>2</label>
    </ligand>
</feature>
<evidence type="ECO:0000256" key="7">
    <source>
        <dbReference type="ARBA" id="ARBA00022842"/>
    </source>
</evidence>
<protein>
    <recommendedName>
        <fullName evidence="11">Acetohydroxy-acid reductoisomerase</fullName>
    </recommendedName>
    <alternativeName>
        <fullName evidence="10">Alpha-keto-beta-hydroxylacyl reductoisomerase</fullName>
    </alternativeName>
</protein>
<proteinExistence type="inferred from homology"/>
<dbReference type="PANTHER" id="PTHR21371">
    <property type="entry name" value="KETOL-ACID REDUCTOISOMERASE, MITOCHONDRIAL"/>
    <property type="match status" value="1"/>
</dbReference>
<dbReference type="InterPro" id="IPR013328">
    <property type="entry name" value="6PGD_dom2"/>
</dbReference>
<evidence type="ECO:0000256" key="8">
    <source>
        <dbReference type="ARBA" id="ARBA00023002"/>
    </source>
</evidence>
<comment type="pathway">
    <text evidence="3">Amino-acid biosynthesis; L-isoleucine biosynthesis; L-isoleucine from 2-oxobutanoate: step 2/4.</text>
</comment>
<name>A0A9D5BUN2_9LILI</name>
<keyword evidence="17" id="KW-1185">Reference proteome</keyword>
<dbReference type="InterPro" id="IPR011989">
    <property type="entry name" value="ARM-like"/>
</dbReference>
<accession>A0A9D5BUN2</accession>
<keyword evidence="9 13" id="KW-0100">Branched-chain amino acid biosynthesis</keyword>
<evidence type="ECO:0000256" key="4">
    <source>
        <dbReference type="ARBA" id="ARBA00010318"/>
    </source>
</evidence>
<dbReference type="SUPFAM" id="SSF48371">
    <property type="entry name" value="ARM repeat"/>
    <property type="match status" value="1"/>
</dbReference>
<dbReference type="Gene3D" id="1.10.1040.10">
    <property type="entry name" value="N-(1-d-carboxylethyl)-l-norvaline Dehydrogenase, domain 2"/>
    <property type="match status" value="1"/>
</dbReference>
<feature type="repeat" description="ARM" evidence="12">
    <location>
        <begin position="144"/>
        <end position="188"/>
    </location>
</feature>
<evidence type="ECO:0000256" key="13">
    <source>
        <dbReference type="PROSITE-ProRule" id="PRU01198"/>
    </source>
</evidence>
<dbReference type="GO" id="GO:0009507">
    <property type="term" value="C:chloroplast"/>
    <property type="evidence" value="ECO:0007669"/>
    <property type="project" value="TreeGrafter"/>
</dbReference>
<evidence type="ECO:0000256" key="10">
    <source>
        <dbReference type="ARBA" id="ARBA00030209"/>
    </source>
</evidence>
<keyword evidence="7 13" id="KW-0460">Magnesium</keyword>
<dbReference type="Gene3D" id="1.25.10.10">
    <property type="entry name" value="Leucine-rich Repeat Variant"/>
    <property type="match status" value="1"/>
</dbReference>
<organism evidence="16 17">
    <name type="scientific">Dioscorea zingiberensis</name>
    <dbReference type="NCBI Taxonomy" id="325984"/>
    <lineage>
        <taxon>Eukaryota</taxon>
        <taxon>Viridiplantae</taxon>
        <taxon>Streptophyta</taxon>
        <taxon>Embryophyta</taxon>
        <taxon>Tracheophyta</taxon>
        <taxon>Spermatophyta</taxon>
        <taxon>Magnoliopsida</taxon>
        <taxon>Liliopsida</taxon>
        <taxon>Dioscoreales</taxon>
        <taxon>Dioscoreaceae</taxon>
        <taxon>Dioscorea</taxon>
    </lineage>
</organism>
<evidence type="ECO:0000259" key="15">
    <source>
        <dbReference type="PROSITE" id="PS51851"/>
    </source>
</evidence>
<comment type="caution">
    <text evidence="16">The sequence shown here is derived from an EMBL/GenBank/DDBJ whole genome shotgun (WGS) entry which is preliminary data.</text>
</comment>
<dbReference type="PANTHER" id="PTHR21371:SF1">
    <property type="entry name" value="KETOL-ACID REDUCTOISOMERASE, MITOCHONDRIAL"/>
    <property type="match status" value="1"/>
</dbReference>
<dbReference type="SUPFAM" id="SSF48179">
    <property type="entry name" value="6-phosphogluconate dehydrogenase C-terminal domain-like"/>
    <property type="match status" value="1"/>
</dbReference>
<evidence type="ECO:0000256" key="9">
    <source>
        <dbReference type="ARBA" id="ARBA00023304"/>
    </source>
</evidence>
<keyword evidence="5 13" id="KW-0028">Amino-acid biosynthesis</keyword>
<evidence type="ECO:0000256" key="6">
    <source>
        <dbReference type="ARBA" id="ARBA00022723"/>
    </source>
</evidence>
<dbReference type="GO" id="GO:0009097">
    <property type="term" value="P:isoleucine biosynthetic process"/>
    <property type="evidence" value="ECO:0007669"/>
    <property type="project" value="UniProtKB-UniRule"/>
</dbReference>
<dbReference type="GO" id="GO:0003677">
    <property type="term" value="F:DNA binding"/>
    <property type="evidence" value="ECO:0007669"/>
    <property type="project" value="InterPro"/>
</dbReference>
<evidence type="ECO:0000256" key="12">
    <source>
        <dbReference type="PROSITE-ProRule" id="PRU00259"/>
    </source>
</evidence>
<dbReference type="EMBL" id="JAGGNH010000050">
    <property type="protein sequence ID" value="KAJ0960940.1"/>
    <property type="molecule type" value="Genomic_DNA"/>
</dbReference>
<feature type="binding site" evidence="13">
    <location>
        <position position="767"/>
    </location>
    <ligand>
        <name>Mg(2+)</name>
        <dbReference type="ChEBI" id="CHEBI:18420"/>
        <label>1</label>
    </ligand>
</feature>
<dbReference type="InterPro" id="IPR013116">
    <property type="entry name" value="KARI_N"/>
</dbReference>
<gene>
    <name evidence="16" type="ORF">J5N97_001152</name>
</gene>
<evidence type="ECO:0000313" key="16">
    <source>
        <dbReference type="EMBL" id="KAJ0960940.1"/>
    </source>
</evidence>
<keyword evidence="8 13" id="KW-0560">Oxidoreductase</keyword>
<evidence type="ECO:0000259" key="14">
    <source>
        <dbReference type="PROSITE" id="PS51850"/>
    </source>
</evidence>
<feature type="binding site" evidence="13">
    <location>
        <position position="771"/>
    </location>
    <ligand>
        <name>Mg(2+)</name>
        <dbReference type="ChEBI" id="CHEBI:18420"/>
        <label>1</label>
    </ligand>
</feature>
<comment type="cofactor">
    <cofactor evidence="1">
        <name>Mg(2+)</name>
        <dbReference type="ChEBI" id="CHEBI:18420"/>
    </cofactor>
</comment>
<dbReference type="InterPro" id="IPR013023">
    <property type="entry name" value="KARI"/>
</dbReference>
<dbReference type="OrthoDB" id="777117at2759"/>
<evidence type="ECO:0000256" key="5">
    <source>
        <dbReference type="ARBA" id="ARBA00022605"/>
    </source>
</evidence>
<dbReference type="Gene3D" id="3.40.50.720">
    <property type="entry name" value="NAD(P)-binding Rossmann-like Domain"/>
    <property type="match status" value="1"/>
</dbReference>
<dbReference type="Pfam" id="PF07460">
    <property type="entry name" value="NUMOD3"/>
    <property type="match status" value="1"/>
</dbReference>
<comment type="caution">
    <text evidence="13">Lacks conserved residue(s) required for the propagation of feature annotation.</text>
</comment>
<dbReference type="InterPro" id="IPR000225">
    <property type="entry name" value="Armadillo"/>
</dbReference>
<evidence type="ECO:0000256" key="2">
    <source>
        <dbReference type="ARBA" id="ARBA00004864"/>
    </source>
</evidence>
<dbReference type="Proteomes" id="UP001085076">
    <property type="component" value="Unassembled WGS sequence"/>
</dbReference>
<evidence type="ECO:0000256" key="11">
    <source>
        <dbReference type="ARBA" id="ARBA00030593"/>
    </source>
</evidence>
<evidence type="ECO:0000256" key="1">
    <source>
        <dbReference type="ARBA" id="ARBA00001946"/>
    </source>
</evidence>
<dbReference type="InterPro" id="IPR000506">
    <property type="entry name" value="KARI_C"/>
</dbReference>
<dbReference type="InterPro" id="IPR036291">
    <property type="entry name" value="NAD(P)-bd_dom_sf"/>
</dbReference>
<dbReference type="GO" id="GO:0009099">
    <property type="term" value="P:L-valine biosynthetic process"/>
    <property type="evidence" value="ECO:0007669"/>
    <property type="project" value="UniProtKB-UniRule"/>
</dbReference>
<dbReference type="SUPFAM" id="SSF51735">
    <property type="entry name" value="NAD(P)-binding Rossmann-fold domains"/>
    <property type="match status" value="1"/>
</dbReference>
<evidence type="ECO:0000313" key="17">
    <source>
        <dbReference type="Proteomes" id="UP001085076"/>
    </source>
</evidence>
<comment type="pathway">
    <text evidence="2">Amino-acid biosynthesis; L-valine biosynthesis; L-valine from pyruvate: step 2/4.</text>
</comment>
<comment type="similarity">
    <text evidence="4 13">Belongs to the ketol-acid reductoisomerase family.</text>
</comment>
<feature type="domain" description="KARI N-terminal Rossmann" evidence="14">
    <location>
        <begin position="559"/>
        <end position="758"/>
    </location>
</feature>
<dbReference type="Pfam" id="PF07991">
    <property type="entry name" value="KARI_N"/>
    <property type="match status" value="1"/>
</dbReference>
<dbReference type="InterPro" id="IPR016024">
    <property type="entry name" value="ARM-type_fold"/>
</dbReference>
<dbReference type="AlphaFoldDB" id="A0A9D5BUN2"/>
<keyword evidence="6 13" id="KW-0479">Metal-binding</keyword>
<dbReference type="PROSITE" id="PS51851">
    <property type="entry name" value="KARI_C"/>
    <property type="match status" value="1"/>
</dbReference>
<dbReference type="Pfam" id="PF01450">
    <property type="entry name" value="KARI_C"/>
    <property type="match status" value="1"/>
</dbReference>
<dbReference type="PROSITE" id="PS51850">
    <property type="entry name" value="KARI_N"/>
    <property type="match status" value="1"/>
</dbReference>
<dbReference type="GO" id="GO:0046872">
    <property type="term" value="F:metal ion binding"/>
    <property type="evidence" value="ECO:0007669"/>
    <property type="project" value="UniProtKB-UniRule"/>
</dbReference>
<evidence type="ECO:0000256" key="3">
    <source>
        <dbReference type="ARBA" id="ARBA00004885"/>
    </source>
</evidence>
<dbReference type="PROSITE" id="PS50176">
    <property type="entry name" value="ARM_REPEAT"/>
    <property type="match status" value="1"/>
</dbReference>
<sequence>MPCKENNIRISLKMATAAMKRSVKQLHFGGSDEKAAAAAEIKRFAGSDLRTRRSLAELGVIPPLVSMLLDSSAESIGRRIAIEALLELANGTFTNKALVVESGLVAKLPLILNTLDSSTQEELATLLLSISSLAKTQFSIPPHEILPFLINILNDHDAGDEIKVKCLATLYNLSTKIETTKLIVSSGLVHGLLSFSPNRRTSTEALATLANLVLSSVGKKAIEEDSMVPEVFIEILAWEGMPQSQELVAYILMVIAHQSMKLRKKMIALGIVPLLLEVALLGSPLAQKRSLKMLQWFKDERQAKLGAHSGPQSEIFGISNVLPLKEERREEMISVQYPTFKYVFNKSLVSILTCAMDCTHFQQALVRTKFRILSLKNASQSYISAQAFPRLHIRGKLQLMKIGLANKGRTPWNKGRKHSEETRERIKKKTIEALRDPKIRKKMSEYPHSHSEQSKARISLGLKKIWEKRLQFRKSQEKCYFSWAESIAEAAKEGGYDQEQLDWDSYEKMKVDIEHQLLQQRADKARAKEIAKLRAERAAMIRWKNSPSRKEEKAKSIQVKALAHDKPVQKKKKAVVSKALKLKATLTKGPAQAQNLRDSLAEAQSSIVVKIGLRKGSRSFNEARAAGFTEENGTLGDIWETIAGSDLVLLLISDAAQAENYEKVFSHMKPNSILGLSHGFLLGHLQSLGLDFPKHISVIAVCPKGMGPSVRRLYVQGKEINGAGINSAFGAHQDVDGRATDVALGWSVALGSPFTFATTLEQEYKSDIFGERGILLGAVHGMVEALFRRYTENGMTEELAYKNTGMLSVYESLSEDGKKEFNAAYSAAYYPCMDILYECYEDVASGSEIRSVVLAGRRFYEKEGLPAFPMGKIDQTRMWKVGERVRAHRPADDLGPLHPFTAGVYVALMMAQIEILRKKGHSFSEIINESVIEAVDS</sequence>
<dbReference type="GO" id="GO:0005739">
    <property type="term" value="C:mitochondrion"/>
    <property type="evidence" value="ECO:0007669"/>
    <property type="project" value="TreeGrafter"/>
</dbReference>
<dbReference type="SMART" id="SM00496">
    <property type="entry name" value="IENR2"/>
    <property type="match status" value="2"/>
</dbReference>
<dbReference type="InterPro" id="IPR008927">
    <property type="entry name" value="6-PGluconate_DH-like_C_sf"/>
</dbReference>
<feature type="domain" description="KARI C-terminal knotted" evidence="15">
    <location>
        <begin position="759"/>
        <end position="892"/>
    </location>
</feature>
<dbReference type="InterPro" id="IPR003611">
    <property type="entry name" value="NUMOD3"/>
</dbReference>
<dbReference type="GO" id="GO:0004455">
    <property type="term" value="F:ketol-acid reductoisomerase activity"/>
    <property type="evidence" value="ECO:0007669"/>
    <property type="project" value="UniProtKB-UniRule"/>
</dbReference>